<evidence type="ECO:0000313" key="2">
    <source>
        <dbReference type="Proteomes" id="UP000615755"/>
    </source>
</evidence>
<dbReference type="InterPro" id="IPR027417">
    <property type="entry name" value="P-loop_NTPase"/>
</dbReference>
<protein>
    <recommendedName>
        <fullName evidence="3">Cell division inhibitor SulA</fullName>
    </recommendedName>
</protein>
<sequence length="144" mass="16267">MLNTNAYPLVLRSKVHQQTHLKMVHTRDDISANLELLNIIHLCNQKHGWTLLIAPEHIPNKSMLERCSIDSSKLLVIKQKHISNLQYVLNEALNNGNFAAVITWTNVTTADQLQNMNLNLSGTELFCFSKIPSQDTCTIDAMIS</sequence>
<dbReference type="RefSeq" id="WP_192506935.1">
    <property type="nucleotide sequence ID" value="NZ_AQGV01000012.1"/>
</dbReference>
<dbReference type="SUPFAM" id="SSF52540">
    <property type="entry name" value="P-loop containing nucleoside triphosphate hydrolases"/>
    <property type="match status" value="1"/>
</dbReference>
<organism evidence="1 2">
    <name type="scientific">Pseudoalteromonas aurantia 208</name>
    <dbReference type="NCBI Taxonomy" id="1314867"/>
    <lineage>
        <taxon>Bacteria</taxon>
        <taxon>Pseudomonadati</taxon>
        <taxon>Pseudomonadota</taxon>
        <taxon>Gammaproteobacteria</taxon>
        <taxon>Alteromonadales</taxon>
        <taxon>Pseudoalteromonadaceae</taxon>
        <taxon>Pseudoalteromonas</taxon>
    </lineage>
</organism>
<dbReference type="EMBL" id="AQGV01000012">
    <property type="protein sequence ID" value="MBE0367509.1"/>
    <property type="molecule type" value="Genomic_DNA"/>
</dbReference>
<dbReference type="InterPro" id="IPR004596">
    <property type="entry name" value="Cell_div_suppressor_SulA"/>
</dbReference>
<proteinExistence type="predicted"/>
<gene>
    <name evidence="1" type="ORF">PAUR_a0874</name>
</gene>
<evidence type="ECO:0008006" key="3">
    <source>
        <dbReference type="Google" id="ProtNLM"/>
    </source>
</evidence>
<comment type="caution">
    <text evidence="1">The sequence shown here is derived from an EMBL/GenBank/DDBJ whole genome shotgun (WGS) entry which is preliminary data.</text>
</comment>
<evidence type="ECO:0000313" key="1">
    <source>
        <dbReference type="EMBL" id="MBE0367509.1"/>
    </source>
</evidence>
<name>A0ABR9E953_9GAMM</name>
<keyword evidence="2" id="KW-1185">Reference proteome</keyword>
<dbReference type="Pfam" id="PF03846">
    <property type="entry name" value="SulA"/>
    <property type="match status" value="1"/>
</dbReference>
<dbReference type="Gene3D" id="3.40.50.300">
    <property type="entry name" value="P-loop containing nucleotide triphosphate hydrolases"/>
    <property type="match status" value="1"/>
</dbReference>
<reference evidence="1 2" key="1">
    <citation type="submission" date="2015-03" db="EMBL/GenBank/DDBJ databases">
        <title>Genome sequence of Pseudoalteromonas aurantia.</title>
        <authorList>
            <person name="Xie B.-B."/>
            <person name="Rong J.-C."/>
            <person name="Qin Q.-L."/>
            <person name="Zhang Y.-Z."/>
        </authorList>
    </citation>
    <scope>NUCLEOTIDE SEQUENCE [LARGE SCALE GENOMIC DNA]</scope>
    <source>
        <strain evidence="1 2">208</strain>
    </source>
</reference>
<dbReference type="Proteomes" id="UP000615755">
    <property type="component" value="Unassembled WGS sequence"/>
</dbReference>
<accession>A0ABR9E953</accession>